<name>A0A7J7M136_9MAGN</name>
<dbReference type="InterPro" id="IPR050130">
    <property type="entry name" value="ClpA_ClpB"/>
</dbReference>
<dbReference type="SMART" id="SM00382">
    <property type="entry name" value="AAA"/>
    <property type="match status" value="1"/>
</dbReference>
<dbReference type="Proteomes" id="UP000541444">
    <property type="component" value="Unassembled WGS sequence"/>
</dbReference>
<dbReference type="GO" id="GO:0005737">
    <property type="term" value="C:cytoplasm"/>
    <property type="evidence" value="ECO:0007669"/>
    <property type="project" value="TreeGrafter"/>
</dbReference>
<evidence type="ECO:0000256" key="1">
    <source>
        <dbReference type="ARBA" id="ARBA00022737"/>
    </source>
</evidence>
<organism evidence="7 8">
    <name type="scientific">Kingdonia uniflora</name>
    <dbReference type="NCBI Taxonomy" id="39325"/>
    <lineage>
        <taxon>Eukaryota</taxon>
        <taxon>Viridiplantae</taxon>
        <taxon>Streptophyta</taxon>
        <taxon>Embryophyta</taxon>
        <taxon>Tracheophyta</taxon>
        <taxon>Spermatophyta</taxon>
        <taxon>Magnoliopsida</taxon>
        <taxon>Ranunculales</taxon>
        <taxon>Circaeasteraceae</taxon>
        <taxon>Kingdonia</taxon>
    </lineage>
</organism>
<dbReference type="InterPro" id="IPR003593">
    <property type="entry name" value="AAA+_ATPase"/>
</dbReference>
<dbReference type="InterPro" id="IPR041546">
    <property type="entry name" value="ClpA/ClpB_AAA_lid"/>
</dbReference>
<dbReference type="AlphaFoldDB" id="A0A7J7M136"/>
<accession>A0A7J7M136</accession>
<gene>
    <name evidence="7" type="ORF">GIB67_042489</name>
</gene>
<dbReference type="Pfam" id="PF17871">
    <property type="entry name" value="AAA_lid_9"/>
    <property type="match status" value="1"/>
</dbReference>
<evidence type="ECO:0000313" key="8">
    <source>
        <dbReference type="Proteomes" id="UP000541444"/>
    </source>
</evidence>
<keyword evidence="8" id="KW-1185">Reference proteome</keyword>
<feature type="region of interest" description="Disordered" evidence="5">
    <location>
        <begin position="1"/>
        <end position="20"/>
    </location>
</feature>
<dbReference type="PANTHER" id="PTHR11638:SF155">
    <property type="entry name" value="CHAPERONE PROTEIN CLPC1, CHLOROPLASTIC-LIKE"/>
    <property type="match status" value="1"/>
</dbReference>
<dbReference type="CDD" id="cd00009">
    <property type="entry name" value="AAA"/>
    <property type="match status" value="1"/>
</dbReference>
<dbReference type="GO" id="GO:0034605">
    <property type="term" value="P:cellular response to heat"/>
    <property type="evidence" value="ECO:0007669"/>
    <property type="project" value="TreeGrafter"/>
</dbReference>
<feature type="coiled-coil region" evidence="4">
    <location>
        <begin position="86"/>
        <end position="113"/>
    </location>
</feature>
<dbReference type="InterPro" id="IPR027417">
    <property type="entry name" value="P-loop_NTPase"/>
</dbReference>
<protein>
    <recommendedName>
        <fullName evidence="6">AAA+ ATPase domain-containing protein</fullName>
    </recommendedName>
</protein>
<keyword evidence="4" id="KW-0175">Coiled coil</keyword>
<dbReference type="Pfam" id="PF00004">
    <property type="entry name" value="AAA"/>
    <property type="match status" value="1"/>
</dbReference>
<dbReference type="OrthoDB" id="47330at2759"/>
<evidence type="ECO:0000259" key="6">
    <source>
        <dbReference type="SMART" id="SM00382"/>
    </source>
</evidence>
<evidence type="ECO:0000256" key="5">
    <source>
        <dbReference type="SAM" id="MobiDB-lite"/>
    </source>
</evidence>
<feature type="domain" description="AAA+ ATPase" evidence="6">
    <location>
        <begin position="39"/>
        <end position="184"/>
    </location>
</feature>
<dbReference type="InterPro" id="IPR003959">
    <property type="entry name" value="ATPase_AAA_core"/>
</dbReference>
<reference evidence="7 8" key="1">
    <citation type="journal article" date="2020" name="IScience">
        <title>Genome Sequencing of the Endangered Kingdonia uniflora (Circaeasteraceae, Ranunculales) Reveals Potential Mechanisms of Evolutionary Specialization.</title>
        <authorList>
            <person name="Sun Y."/>
            <person name="Deng T."/>
            <person name="Zhang A."/>
            <person name="Moore M.J."/>
            <person name="Landis J.B."/>
            <person name="Lin N."/>
            <person name="Zhang H."/>
            <person name="Zhang X."/>
            <person name="Huang J."/>
            <person name="Zhang X."/>
            <person name="Sun H."/>
            <person name="Wang H."/>
        </authorList>
    </citation>
    <scope>NUCLEOTIDE SEQUENCE [LARGE SCALE GENOMIC DNA]</scope>
    <source>
        <strain evidence="7">TB1705</strain>
        <tissue evidence="7">Leaf</tissue>
    </source>
</reference>
<evidence type="ECO:0000256" key="4">
    <source>
        <dbReference type="SAM" id="Coils"/>
    </source>
</evidence>
<evidence type="ECO:0000256" key="3">
    <source>
        <dbReference type="ARBA" id="ARBA00022840"/>
    </source>
</evidence>
<evidence type="ECO:0000313" key="7">
    <source>
        <dbReference type="EMBL" id="KAF6148530.1"/>
    </source>
</evidence>
<dbReference type="GO" id="GO:0016887">
    <property type="term" value="F:ATP hydrolysis activity"/>
    <property type="evidence" value="ECO:0007669"/>
    <property type="project" value="InterPro"/>
</dbReference>
<dbReference type="PANTHER" id="PTHR11638">
    <property type="entry name" value="ATP-DEPENDENT CLP PROTEASE"/>
    <property type="match status" value="1"/>
</dbReference>
<keyword evidence="3" id="KW-0067">ATP-binding</keyword>
<sequence>MLEEYGTNLSELAEEGKPDPVVGRSKQIEHVIQILCKRTKNNPFLIGKPGVDKTTIAQGIAQRIANGDVPERLAGKSQVIALDMDLLVYGTNHEEFEERVKKLKEEIKQHDDVILFIDKVDTLIETAAAKWAIDGTNILRLALAGGEFQCMGSTILEKHWKHIEEDPALERRFQLVEVPEPTVDEAVQILKGVKEQYETHHMLRHAYGALVAAARLPFQYIR</sequence>
<dbReference type="SUPFAM" id="SSF52540">
    <property type="entry name" value="P-loop containing nucleoside triphosphate hydrolases"/>
    <property type="match status" value="1"/>
</dbReference>
<evidence type="ECO:0000256" key="2">
    <source>
        <dbReference type="ARBA" id="ARBA00022741"/>
    </source>
</evidence>
<dbReference type="Gene3D" id="3.40.50.300">
    <property type="entry name" value="P-loop containing nucleotide triphosphate hydrolases"/>
    <property type="match status" value="2"/>
</dbReference>
<dbReference type="GO" id="GO:0005524">
    <property type="term" value="F:ATP binding"/>
    <property type="evidence" value="ECO:0007669"/>
    <property type="project" value="UniProtKB-KW"/>
</dbReference>
<dbReference type="EMBL" id="JACGCM010001844">
    <property type="protein sequence ID" value="KAF6148530.1"/>
    <property type="molecule type" value="Genomic_DNA"/>
</dbReference>
<proteinExistence type="predicted"/>
<keyword evidence="2" id="KW-0547">Nucleotide-binding</keyword>
<keyword evidence="1" id="KW-0677">Repeat</keyword>
<comment type="caution">
    <text evidence="7">The sequence shown here is derived from an EMBL/GenBank/DDBJ whole genome shotgun (WGS) entry which is preliminary data.</text>
</comment>